<evidence type="ECO:0000313" key="1">
    <source>
        <dbReference type="EMBL" id="WIA18508.1"/>
    </source>
</evidence>
<evidence type="ECO:0000313" key="2">
    <source>
        <dbReference type="Proteomes" id="UP001244341"/>
    </source>
</evidence>
<accession>A0ABY8UAM6</accession>
<protein>
    <recommendedName>
        <fullName evidence="3">EGF-like domain-containing protein</fullName>
    </recommendedName>
</protein>
<name>A0ABY8UAM6_TETOB</name>
<proteinExistence type="predicted"/>
<organism evidence="1 2">
    <name type="scientific">Tetradesmus obliquus</name>
    <name type="common">Green alga</name>
    <name type="synonym">Acutodesmus obliquus</name>
    <dbReference type="NCBI Taxonomy" id="3088"/>
    <lineage>
        <taxon>Eukaryota</taxon>
        <taxon>Viridiplantae</taxon>
        <taxon>Chlorophyta</taxon>
        <taxon>core chlorophytes</taxon>
        <taxon>Chlorophyceae</taxon>
        <taxon>CS clade</taxon>
        <taxon>Sphaeropleales</taxon>
        <taxon>Scenedesmaceae</taxon>
        <taxon>Tetradesmus</taxon>
    </lineage>
</organism>
<dbReference type="Pfam" id="PF17963">
    <property type="entry name" value="Big_9"/>
    <property type="match status" value="1"/>
</dbReference>
<evidence type="ECO:0008006" key="3">
    <source>
        <dbReference type="Google" id="ProtNLM"/>
    </source>
</evidence>
<dbReference type="Proteomes" id="UP001244341">
    <property type="component" value="Chromosome 9b"/>
</dbReference>
<gene>
    <name evidence="1" type="ORF">OEZ85_009961</name>
</gene>
<sequence length="471" mass="48728">MMADLQGLLLQIGSNGVLSVAQASCTVDVPLSKLQVDITLTETVTATAPGKRAAARGIVRPAGTGTLDKLRALILGSGLAQAMPTVMKGKFCYLQQAGIEYAEPGPCYRCPPWQYNPVAGGNCSNCTIPNTEPNLSLTACDCLPGFNEAKTATGVLEKCVLASLKCPPGTDYNAHGTACVTIEQNPVAERLTDDNFTVVAGRWADLNVLQNDKAAAAGGGLIELASLPTSGEAVVAAELIRYLPKAGALGIDSFNYMYAAKNGTRSIARVTLNITAGSCSPNKCGPNRAAGDCDAATGRCKCPDGYMMAAMFAINPSAASRNITPEVPACTYQFIPTGTFKLSGMAAKVNDLVNVTFRLAPRSNARAAAAACITLDAAAPLVGVGNYPNCPSAARRTTAASLAAPSAAVLPKLINMAKPACVDGEYSVLVKVPYNFRTKKCFNIGVKLADGTTRRAIVAITARKAAAAAQP</sequence>
<reference evidence="1 2" key="1">
    <citation type="submission" date="2023-05" db="EMBL/GenBank/DDBJ databases">
        <title>A 100% complete, gapless, phased diploid assembly of the Scenedesmus obliquus UTEX 3031 genome.</title>
        <authorList>
            <person name="Biondi T.C."/>
            <person name="Hanschen E.R."/>
            <person name="Kwon T."/>
            <person name="Eng W."/>
            <person name="Kruse C.P.S."/>
            <person name="Koehler S.I."/>
            <person name="Kunde Y."/>
            <person name="Gleasner C.D."/>
            <person name="You Mak K.T."/>
            <person name="Polle J."/>
            <person name="Hovde B.T."/>
            <person name="Starkenburg S.R."/>
        </authorList>
    </citation>
    <scope>NUCLEOTIDE SEQUENCE [LARGE SCALE GENOMIC DNA]</scope>
    <source>
        <strain evidence="1 2">DOE0152z</strain>
    </source>
</reference>
<dbReference type="Gene3D" id="2.60.40.2810">
    <property type="match status" value="1"/>
</dbReference>
<dbReference type="EMBL" id="CP126216">
    <property type="protein sequence ID" value="WIA18508.1"/>
    <property type="molecule type" value="Genomic_DNA"/>
</dbReference>
<keyword evidence="2" id="KW-1185">Reference proteome</keyword>